<dbReference type="Pfam" id="PF07690">
    <property type="entry name" value="MFS_1"/>
    <property type="match status" value="1"/>
</dbReference>
<evidence type="ECO:0000256" key="1">
    <source>
        <dbReference type="SAM" id="Phobius"/>
    </source>
</evidence>
<evidence type="ECO:0000313" key="2">
    <source>
        <dbReference type="EMBL" id="QNQ89350.1"/>
    </source>
</evidence>
<gene>
    <name evidence="2" type="ORF">GP475_00890</name>
</gene>
<dbReference type="Proteomes" id="UP000516320">
    <property type="component" value="Chromosome"/>
</dbReference>
<dbReference type="RefSeq" id="WP_187974806.1">
    <property type="nucleotide sequence ID" value="NZ_CP046884.1"/>
</dbReference>
<dbReference type="GO" id="GO:0022857">
    <property type="term" value="F:transmembrane transporter activity"/>
    <property type="evidence" value="ECO:0007669"/>
    <property type="project" value="InterPro"/>
</dbReference>
<name>A0A7H0SLC5_9CORY</name>
<dbReference type="SUPFAM" id="SSF103473">
    <property type="entry name" value="MFS general substrate transporter"/>
    <property type="match status" value="1"/>
</dbReference>
<keyword evidence="1" id="KW-1133">Transmembrane helix</keyword>
<dbReference type="Gene3D" id="1.20.1250.20">
    <property type="entry name" value="MFS general substrate transporter like domains"/>
    <property type="match status" value="1"/>
</dbReference>
<dbReference type="EMBL" id="CP046884">
    <property type="protein sequence ID" value="QNQ89350.1"/>
    <property type="molecule type" value="Genomic_DNA"/>
</dbReference>
<feature type="transmembrane region" description="Helical" evidence="1">
    <location>
        <begin position="34"/>
        <end position="57"/>
    </location>
</feature>
<sequence>MKVSYLRRYRLAYYLKSTALTMPVLPIWCSEQAGVGVSIYLAGMAIQGIASLAIDFPLSIWSDKTQPRIPYALGLGIFALAFIATVIGGLGGFVGYLVSICLAGALMSGSDTALLMNITKEHFQAEIYELNRRFYLLTSGLFLVGVGLYLVSPKLLFGVQAFVLVVAACLIATIHTADHKHLETGMSQRATSESDWRIRPTLVWTVVVMAICLAGGEFEAANQLLNRSLQILVAVVSLPEINSLWTVAGVLVLTNMLSSLGLGARARQLSEKHGLRATLGVITTGTVSALIFINSGLLPVIVLGAVLMGMTKGIYRPLFTTLAVQTLPSARWKARWLSVTGMLSSLASSLINVAIVLGDPPESEIIWHMVIQMLCVVVPTVVVISTWQRLEVPLAHTTGTSNTSRRVTQLGEDRPAWFE</sequence>
<feature type="transmembrane region" description="Helical" evidence="1">
    <location>
        <begin position="69"/>
        <end position="87"/>
    </location>
</feature>
<accession>A0A7H0SLC5</accession>
<proteinExistence type="predicted"/>
<reference evidence="2 3" key="1">
    <citation type="submission" date="2019-12" db="EMBL/GenBank/DDBJ databases">
        <title>Corynebacterium sp. nov., isolated from feces of the Anser Albifrons in China.</title>
        <authorList>
            <person name="Liu Q."/>
        </authorList>
    </citation>
    <scope>NUCLEOTIDE SEQUENCE [LARGE SCALE GENOMIC DNA]</scope>
    <source>
        <strain evidence="2 3">4H37-19</strain>
    </source>
</reference>
<feature type="transmembrane region" description="Helical" evidence="1">
    <location>
        <begin position="157"/>
        <end position="177"/>
    </location>
</feature>
<keyword evidence="1" id="KW-0812">Transmembrane</keyword>
<dbReference type="InterPro" id="IPR036259">
    <property type="entry name" value="MFS_trans_sf"/>
</dbReference>
<dbReference type="AlphaFoldDB" id="A0A7H0SLC5"/>
<dbReference type="InterPro" id="IPR011701">
    <property type="entry name" value="MFS"/>
</dbReference>
<keyword evidence="1" id="KW-0472">Membrane</keyword>
<keyword evidence="3" id="KW-1185">Reference proteome</keyword>
<evidence type="ECO:0000313" key="3">
    <source>
        <dbReference type="Proteomes" id="UP000516320"/>
    </source>
</evidence>
<dbReference type="KEGG" id="cpoy:GP475_00890"/>
<protein>
    <submittedName>
        <fullName evidence="2">MFS transporter</fullName>
    </submittedName>
</protein>
<feature type="transmembrane region" description="Helical" evidence="1">
    <location>
        <begin position="297"/>
        <end position="315"/>
    </location>
</feature>
<organism evidence="2 3">
    <name type="scientific">Corynebacterium poyangense</name>
    <dbReference type="NCBI Taxonomy" id="2684405"/>
    <lineage>
        <taxon>Bacteria</taxon>
        <taxon>Bacillati</taxon>
        <taxon>Actinomycetota</taxon>
        <taxon>Actinomycetes</taxon>
        <taxon>Mycobacteriales</taxon>
        <taxon>Corynebacteriaceae</taxon>
        <taxon>Corynebacterium</taxon>
    </lineage>
</organism>
<feature type="transmembrane region" description="Helical" evidence="1">
    <location>
        <begin position="365"/>
        <end position="387"/>
    </location>
</feature>
<feature type="transmembrane region" description="Helical" evidence="1">
    <location>
        <begin position="134"/>
        <end position="151"/>
    </location>
</feature>
<feature type="transmembrane region" description="Helical" evidence="1">
    <location>
        <begin position="336"/>
        <end position="359"/>
    </location>
</feature>
<feature type="transmembrane region" description="Helical" evidence="1">
    <location>
        <begin position="198"/>
        <end position="216"/>
    </location>
</feature>